<dbReference type="Gene3D" id="2.170.40.20">
    <property type="entry name" value="Human immunodeficiency virus 1, Gp160, envelope glycoprotein"/>
    <property type="match status" value="1"/>
</dbReference>
<keyword evidence="1" id="KW-0946">Virion</keyword>
<reference evidence="1" key="1">
    <citation type="journal article" date="2011" name="J. Clin. Microbiol.">
        <title>High Concordance between the Position-Specific Scoring Matrix and Geno2pheno Algorithms for Genotypic Interpretation of HIV-1 Tropism: V3 Length as the Major Cause of Disagreement.</title>
        <authorList>
            <person name="Seclen E."/>
            <person name="Soriano V."/>
            <person name="Gonzalez M.M."/>
            <person name="Gomez S."/>
            <person name="Thielen A."/>
            <person name="Poveda E."/>
        </authorList>
    </citation>
    <scope>NUCLEOTIDE SEQUENCE</scope>
    <source>
        <strain evidence="1">R1064560</strain>
    </source>
</reference>
<name>G1BHZ9_HV1</name>
<protein>
    <submittedName>
        <fullName evidence="1">Envelope glycoprotein</fullName>
    </submittedName>
</protein>
<evidence type="ECO:0000313" key="1">
    <source>
        <dbReference type="EMBL" id="AEK76576.1"/>
    </source>
</evidence>
<dbReference type="GO" id="GO:0019031">
    <property type="term" value="C:viral envelope"/>
    <property type="evidence" value="ECO:0007669"/>
    <property type="project" value="UniProtKB-KW"/>
</dbReference>
<feature type="non-terminal residue" evidence="1">
    <location>
        <position position="1"/>
    </location>
</feature>
<keyword evidence="1" id="KW-0261">Viral envelope protein</keyword>
<feature type="non-terminal residue" evidence="1">
    <location>
        <position position="36"/>
    </location>
</feature>
<gene>
    <name evidence="1" type="primary">env</name>
</gene>
<sequence length="36" mass="4156">CTRPHIKEKKHIRIGLGNAWYDAIRGIQGDIRKAHC</sequence>
<dbReference type="EMBL" id="JF512158">
    <property type="protein sequence ID" value="AEK76576.1"/>
    <property type="molecule type" value="Genomic_RNA"/>
</dbReference>
<proteinExistence type="predicted"/>
<organism evidence="1">
    <name type="scientific">Human immunodeficiency virus type 1</name>
    <name type="common">HIV-1</name>
    <dbReference type="NCBI Taxonomy" id="11676"/>
    <lineage>
        <taxon>Viruses</taxon>
        <taxon>Riboviria</taxon>
        <taxon>Pararnavirae</taxon>
        <taxon>Artverviricota</taxon>
        <taxon>Revtraviricetes</taxon>
        <taxon>Ortervirales</taxon>
        <taxon>Retroviridae</taxon>
        <taxon>Orthoretrovirinae</taxon>
        <taxon>Lentivirus</taxon>
        <taxon>Lentivirus humimdef1</taxon>
    </lineage>
</organism>
<dbReference type="InterPro" id="IPR036377">
    <property type="entry name" value="Gp120_core_sf"/>
</dbReference>
<dbReference type="SUPFAM" id="SSF56502">
    <property type="entry name" value="gp120 core"/>
    <property type="match status" value="1"/>
</dbReference>
<organismHost>
    <name type="scientific">Homo sapiens</name>
    <name type="common">Human</name>
    <dbReference type="NCBI Taxonomy" id="9606"/>
</organismHost>
<accession>G1BHZ9</accession>